<organism evidence="1 2">
    <name type="scientific">Vermiconidia calcicola</name>
    <dbReference type="NCBI Taxonomy" id="1690605"/>
    <lineage>
        <taxon>Eukaryota</taxon>
        <taxon>Fungi</taxon>
        <taxon>Dikarya</taxon>
        <taxon>Ascomycota</taxon>
        <taxon>Pezizomycotina</taxon>
        <taxon>Dothideomycetes</taxon>
        <taxon>Dothideomycetidae</taxon>
        <taxon>Mycosphaerellales</taxon>
        <taxon>Extremaceae</taxon>
        <taxon>Vermiconidia</taxon>
    </lineage>
</organism>
<protein>
    <submittedName>
        <fullName evidence="1">Uncharacterized protein</fullName>
    </submittedName>
</protein>
<reference evidence="1" key="1">
    <citation type="submission" date="2023-07" db="EMBL/GenBank/DDBJ databases">
        <title>Black Yeasts Isolated from many extreme environments.</title>
        <authorList>
            <person name="Coleine C."/>
            <person name="Stajich J.E."/>
            <person name="Selbmann L."/>
        </authorList>
    </citation>
    <scope>NUCLEOTIDE SEQUENCE</scope>
    <source>
        <strain evidence="1">CCFEE 5714</strain>
    </source>
</reference>
<evidence type="ECO:0000313" key="1">
    <source>
        <dbReference type="EMBL" id="KAK3711303.1"/>
    </source>
</evidence>
<dbReference type="Proteomes" id="UP001281147">
    <property type="component" value="Unassembled WGS sequence"/>
</dbReference>
<sequence length="577" mass="65223">MSLSRSRAVAVEDQNRPLVTSRILKMEVLAPFASVPRSTLYTIAPFILIALVLSLIRAYTTWNYYRRMRQINGAPGKPGKTIPPPQIPYTLPYLGNALSFLNTQPGAYWQKLFSWHPRSSGACTLLLGGKKTHIVFTPHIVQAIFKNKTMKRDVFEHELFQKVFSLPDEQIANAEAGKHHEHEMNAAYLTKFDRVNELTETFTRVLDRVLSKDAEEIVKMESIGLYDWLRDRMFTASTTALLGEEILKMYPEYCEDFFGFDQEFLGFFFDLPNIMMRDAIARRNRILTKLQKWSKAMHDRSGGSPIDPEGPAWEPLFGSRLNRARQLDYKIRNLNARSAAAFDLGITFGLSSNVIPATNWMLLHIINPKGDPTLYKRVMAEILKAQNPDGSIHTPTLIALPLLQSIWTETLRLYTDVLVTRNLSEDVKLPLDENGKTFIEMKKGDNVFAPSYIGHHDPEAWSGQDNPSEEFWAERFLSPDPADPSREIFSITGVNGKFYPFGGGRTICPGRVFAKQEALGALAMVLLRFEFEFLGFVDKGGKATDDFVKPGSNFPGSGALMPGGDMKVKVSRRQRLN</sequence>
<accession>A0ACC3N8L7</accession>
<name>A0ACC3N8L7_9PEZI</name>
<evidence type="ECO:0000313" key="2">
    <source>
        <dbReference type="Proteomes" id="UP001281147"/>
    </source>
</evidence>
<proteinExistence type="predicted"/>
<comment type="caution">
    <text evidence="1">The sequence shown here is derived from an EMBL/GenBank/DDBJ whole genome shotgun (WGS) entry which is preliminary data.</text>
</comment>
<keyword evidence="2" id="KW-1185">Reference proteome</keyword>
<gene>
    <name evidence="1" type="ORF">LTR37_009683</name>
</gene>
<dbReference type="EMBL" id="JAUTXU010000077">
    <property type="protein sequence ID" value="KAK3711303.1"/>
    <property type="molecule type" value="Genomic_DNA"/>
</dbReference>